<sequence>MRKIIFSALAMIGAIVFVIAGLTWGPKLLPQEGVLQPTPQKVEPTPQVEPEAPTVRVLVMMRQKQAGEAIDPVRDVTVVERPLDNVDPSAITSTGFLEDHRAYAQVAERILRVSLMAGQTLSPNMLREPKVEERRPQTPEEAARQRAITYFDKKAEIAADPEMALFTPAEVQHALAAESDQVTVFVEESLEGMIKRTPVKQDVTLQQVRFQAADCREVTYYANVGRDTADLLHVLRLRVAAPAIRIRPATKEDARDGSRICAGGDNTCYYLDTVGKSDNTVKPTPFTEQEAEIDPATGLPRVRTSEDMSTWCKDGALRDPRIVDTKAESAQRQATPWAGNQQPADAWQPIDDGRSMPEMPPMPDVPNPDMPAGGETLPPPPAFEGE</sequence>
<keyword evidence="3" id="KW-1185">Reference proteome</keyword>
<protein>
    <submittedName>
        <fullName evidence="2">Uncharacterized protein</fullName>
    </submittedName>
</protein>
<dbReference type="CDD" id="cd11614">
    <property type="entry name" value="SAF_CpaB_FlgA_like"/>
    <property type="match status" value="1"/>
</dbReference>
<reference evidence="2 3" key="1">
    <citation type="journal article" date="2020" name="Microorganisms">
        <title>Osmotic Adaptation and Compatible Solute Biosynthesis of Phototrophic Bacteria as Revealed from Genome Analyses.</title>
        <authorList>
            <person name="Imhoff J.F."/>
            <person name="Rahn T."/>
            <person name="Kunzel S."/>
            <person name="Keller A."/>
            <person name="Neulinger S.C."/>
        </authorList>
    </citation>
    <scope>NUCLEOTIDE SEQUENCE [LARGE SCALE GENOMIC DNA]</scope>
    <source>
        <strain evidence="2 3">DSM 9895</strain>
    </source>
</reference>
<organism evidence="2 3">
    <name type="scientific">Rhodovibrio sodomensis</name>
    <dbReference type="NCBI Taxonomy" id="1088"/>
    <lineage>
        <taxon>Bacteria</taxon>
        <taxon>Pseudomonadati</taxon>
        <taxon>Pseudomonadota</taxon>
        <taxon>Alphaproteobacteria</taxon>
        <taxon>Rhodospirillales</taxon>
        <taxon>Rhodovibrionaceae</taxon>
        <taxon>Rhodovibrio</taxon>
    </lineage>
</organism>
<proteinExistence type="predicted"/>
<feature type="compositionally biased region" description="Pro residues" evidence="1">
    <location>
        <begin position="377"/>
        <end position="386"/>
    </location>
</feature>
<dbReference type="Proteomes" id="UP001296873">
    <property type="component" value="Unassembled WGS sequence"/>
</dbReference>
<comment type="caution">
    <text evidence="2">The sequence shown here is derived from an EMBL/GenBank/DDBJ whole genome shotgun (WGS) entry which is preliminary data.</text>
</comment>
<feature type="compositionally biased region" description="Pro residues" evidence="1">
    <location>
        <begin position="358"/>
        <end position="369"/>
    </location>
</feature>
<name>A0ABS1DF88_9PROT</name>
<dbReference type="EMBL" id="NRRL01000018">
    <property type="protein sequence ID" value="MBK1668193.1"/>
    <property type="molecule type" value="Genomic_DNA"/>
</dbReference>
<evidence type="ECO:0000256" key="1">
    <source>
        <dbReference type="SAM" id="MobiDB-lite"/>
    </source>
</evidence>
<feature type="compositionally biased region" description="Polar residues" evidence="1">
    <location>
        <begin position="330"/>
        <end position="343"/>
    </location>
</feature>
<feature type="region of interest" description="Disordered" evidence="1">
    <location>
        <begin position="326"/>
        <end position="386"/>
    </location>
</feature>
<evidence type="ECO:0000313" key="2">
    <source>
        <dbReference type="EMBL" id="MBK1668193.1"/>
    </source>
</evidence>
<gene>
    <name evidence="2" type="ORF">CKO28_09100</name>
</gene>
<evidence type="ECO:0000313" key="3">
    <source>
        <dbReference type="Proteomes" id="UP001296873"/>
    </source>
</evidence>
<accession>A0ABS1DF88</accession>